<evidence type="ECO:0000256" key="6">
    <source>
        <dbReference type="ARBA" id="ARBA00022989"/>
    </source>
</evidence>
<dbReference type="HAMAP" id="MF_01148">
    <property type="entry name" value="Lnt"/>
    <property type="match status" value="1"/>
</dbReference>
<evidence type="ECO:0000256" key="3">
    <source>
        <dbReference type="ARBA" id="ARBA00022475"/>
    </source>
</evidence>
<sequence length="480" mass="55709">MPFYLHIKSFFFGAIATLSFEPFNVKFIIFLSYAYIMRSLFFDSKNDLKTKLIFWAAGHWAIGMSWTIVSIYYYGNAGFIVTLLLYFLLLCVLILIFSTPIFLYRFINSKNNIFKIFTIASVFLIIDFSKDYLLDGLPWILPGYIFTDTYLQYFYSIWGVAGFSFILYLVSAILAIYLHLNRIKFLTYTGLIILTTLPIYDPNIENGDIKISIIQPSSDPFLKYKENYYEEIENNIFELNAKISKDTELIVLPEAELPYVIQDYRFNLFKNILLTDIPLIGGAWSYKDGNFYNSLVNFHTLDEYNKQHLVLFGEYLPISDKIRDLVPFFRLPMSNISKGSNNQNLLTINDMNLATLICYDAVFANTVRKRVKSSNLIVNISNDTWFGDSIGPYQHLNIARIRSIENNKWTIRATNNGYSAIISNKGTIVSLSDKNSKQILEGHVQLIKDRTFYSLYGYILFYLISCIFVLLAIYRKFKNA</sequence>
<keyword evidence="5 9" id="KW-0812">Transmembrane</keyword>
<evidence type="ECO:0000256" key="9">
    <source>
        <dbReference type="HAMAP-Rule" id="MF_01148"/>
    </source>
</evidence>
<name>J4X2E5_9GAMM</name>
<dbReference type="PROSITE" id="PS50263">
    <property type="entry name" value="CN_HYDROLASE"/>
    <property type="match status" value="1"/>
</dbReference>
<feature type="domain" description="CN hydrolase" evidence="10">
    <location>
        <begin position="209"/>
        <end position="446"/>
    </location>
</feature>
<evidence type="ECO:0000313" key="11">
    <source>
        <dbReference type="EMBL" id="EJP73505.1"/>
    </source>
</evidence>
<dbReference type="PANTHER" id="PTHR38686">
    <property type="entry name" value="APOLIPOPROTEIN N-ACYLTRANSFERASE"/>
    <property type="match status" value="1"/>
</dbReference>
<comment type="similarity">
    <text evidence="2 9">Belongs to the CN hydrolase family. Apolipoprotein N-acyltransferase subfamily.</text>
</comment>
<feature type="transmembrane region" description="Helical" evidence="9">
    <location>
        <begin position="455"/>
        <end position="474"/>
    </location>
</feature>
<dbReference type="InterPro" id="IPR045378">
    <property type="entry name" value="LNT_N"/>
</dbReference>
<evidence type="ECO:0000256" key="8">
    <source>
        <dbReference type="ARBA" id="ARBA00023315"/>
    </source>
</evidence>
<evidence type="ECO:0000256" key="4">
    <source>
        <dbReference type="ARBA" id="ARBA00022679"/>
    </source>
</evidence>
<dbReference type="Pfam" id="PF20154">
    <property type="entry name" value="LNT_N"/>
    <property type="match status" value="1"/>
</dbReference>
<comment type="function">
    <text evidence="9">Catalyzes the phospholipid dependent N-acylation of the N-terminal cysteine of apolipoprotein, the last step in lipoprotein maturation.</text>
</comment>
<proteinExistence type="inferred from homology"/>
<protein>
    <recommendedName>
        <fullName evidence="9">Apolipoprotein N-acyltransferase</fullName>
        <shortName evidence="9">ALP N-acyltransferase</shortName>
        <ecNumber evidence="9">2.3.1.269</ecNumber>
    </recommendedName>
</protein>
<organism evidence="11 12">
    <name type="scientific">SAR86 cluster bacterium SAR86B</name>
    <dbReference type="NCBI Taxonomy" id="1123867"/>
    <lineage>
        <taxon>Bacteria</taxon>
        <taxon>Pseudomonadati</taxon>
        <taxon>Pseudomonadota</taxon>
        <taxon>Gammaproteobacteria</taxon>
        <taxon>SAR86 cluster</taxon>
    </lineage>
</organism>
<dbReference type="UniPathway" id="UPA00666"/>
<evidence type="ECO:0000256" key="5">
    <source>
        <dbReference type="ARBA" id="ARBA00022692"/>
    </source>
</evidence>
<dbReference type="HOGENOM" id="CLU_019563_3_0_6"/>
<keyword evidence="3 9" id="KW-1003">Cell membrane</keyword>
<dbReference type="EMBL" id="JH611165">
    <property type="protein sequence ID" value="EJP73505.1"/>
    <property type="molecule type" value="Genomic_DNA"/>
</dbReference>
<dbReference type="InterPro" id="IPR036526">
    <property type="entry name" value="C-N_Hydrolase_sf"/>
</dbReference>
<accession>J4X2E5</accession>
<feature type="transmembrane region" description="Helical" evidence="9">
    <location>
        <begin position="12"/>
        <end position="36"/>
    </location>
</feature>
<comment type="catalytic activity">
    <reaction evidence="9">
        <text>N-terminal S-1,2-diacyl-sn-glyceryl-L-cysteinyl-[lipoprotein] + a glycerophospholipid = N-acyl-S-1,2-diacyl-sn-glyceryl-L-cysteinyl-[lipoprotein] + a 2-acyl-sn-glycero-3-phospholipid + H(+)</text>
        <dbReference type="Rhea" id="RHEA:48228"/>
        <dbReference type="Rhea" id="RHEA-COMP:14681"/>
        <dbReference type="Rhea" id="RHEA-COMP:14684"/>
        <dbReference type="ChEBI" id="CHEBI:15378"/>
        <dbReference type="ChEBI" id="CHEBI:136912"/>
        <dbReference type="ChEBI" id="CHEBI:140656"/>
        <dbReference type="ChEBI" id="CHEBI:140657"/>
        <dbReference type="ChEBI" id="CHEBI:140660"/>
        <dbReference type="EC" id="2.3.1.269"/>
    </reaction>
</comment>
<dbReference type="CDD" id="cd07571">
    <property type="entry name" value="ALP_N-acyl_transferase"/>
    <property type="match status" value="1"/>
</dbReference>
<feature type="transmembrane region" description="Helical" evidence="9">
    <location>
        <begin position="52"/>
        <end position="73"/>
    </location>
</feature>
<evidence type="ECO:0000259" key="10">
    <source>
        <dbReference type="PROSITE" id="PS50263"/>
    </source>
</evidence>
<gene>
    <name evidence="9 11" type="primary">lnt</name>
    <name evidence="11" type="ORF">NT02SARS_0038</name>
</gene>
<dbReference type="GO" id="GO:0042158">
    <property type="term" value="P:lipoprotein biosynthetic process"/>
    <property type="evidence" value="ECO:0007669"/>
    <property type="project" value="UniProtKB-UniRule"/>
</dbReference>
<keyword evidence="6 9" id="KW-1133">Transmembrane helix</keyword>
<dbReference type="InterPro" id="IPR004563">
    <property type="entry name" value="Apolipo_AcylTrfase"/>
</dbReference>
<dbReference type="InterPro" id="IPR003010">
    <property type="entry name" value="C-N_Hydrolase"/>
</dbReference>
<comment type="pathway">
    <text evidence="9">Protein modification; lipoprotein biosynthesis (N-acyl transfer).</text>
</comment>
<dbReference type="SUPFAM" id="SSF56317">
    <property type="entry name" value="Carbon-nitrogen hydrolase"/>
    <property type="match status" value="1"/>
</dbReference>
<dbReference type="GO" id="GO:0005886">
    <property type="term" value="C:plasma membrane"/>
    <property type="evidence" value="ECO:0007669"/>
    <property type="project" value="UniProtKB-SubCell"/>
</dbReference>
<dbReference type="EC" id="2.3.1.269" evidence="9"/>
<dbReference type="GO" id="GO:0016410">
    <property type="term" value="F:N-acyltransferase activity"/>
    <property type="evidence" value="ECO:0007669"/>
    <property type="project" value="UniProtKB-UniRule"/>
</dbReference>
<keyword evidence="4 9" id="KW-0808">Transferase</keyword>
<feature type="transmembrane region" description="Helical" evidence="9">
    <location>
        <begin position="153"/>
        <end position="178"/>
    </location>
</feature>
<evidence type="ECO:0000313" key="12">
    <source>
        <dbReference type="Proteomes" id="UP000010116"/>
    </source>
</evidence>
<keyword evidence="8 9" id="KW-0012">Acyltransferase</keyword>
<evidence type="ECO:0000256" key="7">
    <source>
        <dbReference type="ARBA" id="ARBA00023136"/>
    </source>
</evidence>
<keyword evidence="11" id="KW-0449">Lipoprotein</keyword>
<evidence type="ECO:0000256" key="1">
    <source>
        <dbReference type="ARBA" id="ARBA00004651"/>
    </source>
</evidence>
<dbReference type="Pfam" id="PF00795">
    <property type="entry name" value="CN_hydrolase"/>
    <property type="match status" value="1"/>
</dbReference>
<feature type="transmembrane region" description="Helical" evidence="9">
    <location>
        <begin position="79"/>
        <end position="104"/>
    </location>
</feature>
<keyword evidence="7 9" id="KW-0472">Membrane</keyword>
<feature type="transmembrane region" description="Helical" evidence="9">
    <location>
        <begin position="116"/>
        <end position="133"/>
    </location>
</feature>
<dbReference type="NCBIfam" id="TIGR00546">
    <property type="entry name" value="lnt"/>
    <property type="match status" value="1"/>
</dbReference>
<reference evidence="11 12" key="1">
    <citation type="journal article" date="2012" name="ISME J.">
        <title>Genomic insights to SAR86, an abundant and uncultivated marine bacterial lineage.</title>
        <authorList>
            <person name="Dupont C.L."/>
            <person name="Rusch D.B."/>
            <person name="Yooseph S."/>
            <person name="Lombardo M.J."/>
            <person name="Richter R.A."/>
            <person name="Valas R."/>
            <person name="Novotny M."/>
            <person name="Yee-Greenbaum J."/>
            <person name="Selengut J.D."/>
            <person name="Haft D.H."/>
            <person name="Halpern A.L."/>
            <person name="Lasken R.S."/>
            <person name="Nealson K."/>
            <person name="Friedman R."/>
            <person name="Venter J.C."/>
        </authorList>
    </citation>
    <scope>NUCLEOTIDE SEQUENCE [LARGE SCALE GENOMIC DNA]</scope>
</reference>
<dbReference type="PANTHER" id="PTHR38686:SF1">
    <property type="entry name" value="APOLIPOPROTEIN N-ACYLTRANSFERASE"/>
    <property type="match status" value="1"/>
</dbReference>
<comment type="subcellular location">
    <subcellularLocation>
        <location evidence="1 9">Cell membrane</location>
        <topology evidence="1 9">Multi-pass membrane protein</topology>
    </subcellularLocation>
</comment>
<dbReference type="Proteomes" id="UP000010116">
    <property type="component" value="Unassembled WGS sequence"/>
</dbReference>
<evidence type="ECO:0000256" key="2">
    <source>
        <dbReference type="ARBA" id="ARBA00010065"/>
    </source>
</evidence>
<dbReference type="Gene3D" id="3.60.110.10">
    <property type="entry name" value="Carbon-nitrogen hydrolase"/>
    <property type="match status" value="1"/>
</dbReference>
<dbReference type="AlphaFoldDB" id="J4X2E5"/>